<accession>A0A1F5KH09</accession>
<dbReference type="InterPro" id="IPR036583">
    <property type="entry name" value="23S_rRNA_IVS_sf"/>
</dbReference>
<evidence type="ECO:0008006" key="3">
    <source>
        <dbReference type="Google" id="ProtNLM"/>
    </source>
</evidence>
<sequence>MFSYESLEIWQLAIAYAGDIYKITNKFPKYELYGLSSQLQRAGVSVSANIAEGSGAIGLKIN</sequence>
<dbReference type="SUPFAM" id="SSF158446">
    <property type="entry name" value="IVS-encoded protein-like"/>
    <property type="match status" value="1"/>
</dbReference>
<name>A0A1F5KH09_9BACT</name>
<dbReference type="AlphaFoldDB" id="A0A1F5KH09"/>
<dbReference type="PANTHER" id="PTHR38471:SF2">
    <property type="entry name" value="FOUR HELIX BUNDLE PROTEIN"/>
    <property type="match status" value="1"/>
</dbReference>
<dbReference type="EMBL" id="MFDD01000014">
    <property type="protein sequence ID" value="OGE40100.1"/>
    <property type="molecule type" value="Genomic_DNA"/>
</dbReference>
<dbReference type="InterPro" id="IPR012657">
    <property type="entry name" value="23S_rRNA-intervening_sequence"/>
</dbReference>
<protein>
    <recommendedName>
        <fullName evidence="3">Four helix bundle protein</fullName>
    </recommendedName>
</protein>
<evidence type="ECO:0000313" key="1">
    <source>
        <dbReference type="EMBL" id="OGE40100.1"/>
    </source>
</evidence>
<reference evidence="1 2" key="1">
    <citation type="journal article" date="2016" name="Nat. Commun.">
        <title>Thousands of microbial genomes shed light on interconnected biogeochemical processes in an aquifer system.</title>
        <authorList>
            <person name="Anantharaman K."/>
            <person name="Brown C.T."/>
            <person name="Hug L.A."/>
            <person name="Sharon I."/>
            <person name="Castelle C.J."/>
            <person name="Probst A.J."/>
            <person name="Thomas B.C."/>
            <person name="Singh A."/>
            <person name="Wilkins M.J."/>
            <person name="Karaoz U."/>
            <person name="Brodie E.L."/>
            <person name="Williams K.H."/>
            <person name="Hubbard S.S."/>
            <person name="Banfield J.F."/>
        </authorList>
    </citation>
    <scope>NUCLEOTIDE SEQUENCE [LARGE SCALE GENOMIC DNA]</scope>
</reference>
<dbReference type="NCBIfam" id="TIGR02436">
    <property type="entry name" value="four helix bundle protein"/>
    <property type="match status" value="1"/>
</dbReference>
<organism evidence="1 2">
    <name type="scientific">Candidatus Daviesbacteria bacterium RIFCSPHIGHO2_02_FULL_43_12</name>
    <dbReference type="NCBI Taxonomy" id="1797776"/>
    <lineage>
        <taxon>Bacteria</taxon>
        <taxon>Candidatus Daviesiibacteriota</taxon>
    </lineage>
</organism>
<proteinExistence type="predicted"/>
<dbReference type="PANTHER" id="PTHR38471">
    <property type="entry name" value="FOUR HELIX BUNDLE PROTEIN"/>
    <property type="match status" value="1"/>
</dbReference>
<dbReference type="Gene3D" id="1.20.1440.60">
    <property type="entry name" value="23S rRNA-intervening sequence"/>
    <property type="match status" value="1"/>
</dbReference>
<gene>
    <name evidence="1" type="ORF">A3D25_04840</name>
</gene>
<comment type="caution">
    <text evidence="1">The sequence shown here is derived from an EMBL/GenBank/DDBJ whole genome shotgun (WGS) entry which is preliminary data.</text>
</comment>
<dbReference type="Pfam" id="PF05635">
    <property type="entry name" value="23S_rRNA_IVP"/>
    <property type="match status" value="1"/>
</dbReference>
<evidence type="ECO:0000313" key="2">
    <source>
        <dbReference type="Proteomes" id="UP000177328"/>
    </source>
</evidence>
<dbReference type="Proteomes" id="UP000177328">
    <property type="component" value="Unassembled WGS sequence"/>
</dbReference>